<dbReference type="PANTHER" id="PTHR36168:SF1">
    <property type="entry name" value="ORC1-LIKE AAA ATPASE DOMAIN-CONTAINING PROTEIN"/>
    <property type="match status" value="1"/>
</dbReference>
<gene>
    <name evidence="4" type="ORF">DEBURN_LOCUS3525</name>
</gene>
<name>A0A9N8W9K5_9GLOM</name>
<dbReference type="InterPro" id="IPR056808">
    <property type="entry name" value="HTH_AAA"/>
</dbReference>
<dbReference type="Pfam" id="PF24913">
    <property type="entry name" value="WHD_AAA_fung"/>
    <property type="match status" value="1"/>
</dbReference>
<evidence type="ECO:0000313" key="4">
    <source>
        <dbReference type="EMBL" id="CAG8478432.1"/>
    </source>
</evidence>
<dbReference type="InterPro" id="IPR027417">
    <property type="entry name" value="P-loop_NTPase"/>
</dbReference>
<dbReference type="Pfam" id="PF13191">
    <property type="entry name" value="AAA_16"/>
    <property type="match status" value="1"/>
</dbReference>
<keyword evidence="5" id="KW-1185">Reference proteome</keyword>
<feature type="domain" description="AAA protein C-terminal winged helix" evidence="3">
    <location>
        <begin position="439"/>
        <end position="523"/>
    </location>
</feature>
<evidence type="ECO:0000313" key="5">
    <source>
        <dbReference type="Proteomes" id="UP000789706"/>
    </source>
</evidence>
<keyword evidence="1" id="KW-1133">Transmembrane helix</keyword>
<dbReference type="InterPro" id="IPR041664">
    <property type="entry name" value="AAA_16"/>
</dbReference>
<evidence type="ECO:0000256" key="1">
    <source>
        <dbReference type="SAM" id="Phobius"/>
    </source>
</evidence>
<evidence type="ECO:0000259" key="2">
    <source>
        <dbReference type="Pfam" id="PF13191"/>
    </source>
</evidence>
<comment type="caution">
    <text evidence="4">The sequence shown here is derived from an EMBL/GenBank/DDBJ whole genome shotgun (WGS) entry which is preliminary data.</text>
</comment>
<dbReference type="Proteomes" id="UP000789706">
    <property type="component" value="Unassembled WGS sequence"/>
</dbReference>
<dbReference type="AlphaFoldDB" id="A0A9N8W9K5"/>
<dbReference type="Gene3D" id="3.40.50.300">
    <property type="entry name" value="P-loop containing nucleotide triphosphate hydrolases"/>
    <property type="match status" value="1"/>
</dbReference>
<feature type="transmembrane region" description="Helical" evidence="1">
    <location>
        <begin position="144"/>
        <end position="165"/>
    </location>
</feature>
<protein>
    <submittedName>
        <fullName evidence="4">10072_t:CDS:1</fullName>
    </submittedName>
</protein>
<accession>A0A9N8W9K5</accession>
<proteinExistence type="predicted"/>
<keyword evidence="1" id="KW-0812">Transmembrane</keyword>
<dbReference type="OrthoDB" id="511599at2759"/>
<feature type="domain" description="Orc1-like AAA ATPase" evidence="2">
    <location>
        <begin position="200"/>
        <end position="338"/>
    </location>
</feature>
<organism evidence="4 5">
    <name type="scientific">Diversispora eburnea</name>
    <dbReference type="NCBI Taxonomy" id="1213867"/>
    <lineage>
        <taxon>Eukaryota</taxon>
        <taxon>Fungi</taxon>
        <taxon>Fungi incertae sedis</taxon>
        <taxon>Mucoromycota</taxon>
        <taxon>Glomeromycotina</taxon>
        <taxon>Glomeromycetes</taxon>
        <taxon>Diversisporales</taxon>
        <taxon>Diversisporaceae</taxon>
        <taxon>Diversispora</taxon>
    </lineage>
</organism>
<dbReference type="EMBL" id="CAJVPK010000226">
    <property type="protein sequence ID" value="CAG8478432.1"/>
    <property type="molecule type" value="Genomic_DNA"/>
</dbReference>
<reference evidence="4" key="1">
    <citation type="submission" date="2021-06" db="EMBL/GenBank/DDBJ databases">
        <authorList>
            <person name="Kallberg Y."/>
            <person name="Tangrot J."/>
            <person name="Rosling A."/>
        </authorList>
    </citation>
    <scope>NUCLEOTIDE SEQUENCE</scope>
    <source>
        <strain evidence="4">AZ414A</strain>
    </source>
</reference>
<evidence type="ECO:0000259" key="3">
    <source>
        <dbReference type="Pfam" id="PF24913"/>
    </source>
</evidence>
<dbReference type="SUPFAM" id="SSF52540">
    <property type="entry name" value="P-loop containing nucleoside triphosphate hydrolases"/>
    <property type="match status" value="1"/>
</dbReference>
<keyword evidence="1" id="KW-0472">Membrane</keyword>
<sequence length="523" mass="59769">MYQLQKSIKITEITTAITHSFIFSPMRTLVTSGSNSNSNGRYGNKNINFIRNFFSLINKNNNKTINKLKYKPMTAINFNFRNRNNMCIQPRRYYNEDTNAASVFDPFPIPGNPLKSNNKSQSSKKSSNSRISLYDIFSPRVRDAVLTTVMGLAAVGLGGVLYQYWYEWHEVHKVLKAFTKSTSVLKSKIKEGYFARDEYDKIFSAIGGEASGKYYLLVGENGTGKTQLVFKAMENAGQNGVVFCEAHSNAEIFKTRLGKALNYTFREDYVGGLFAREAPERGSALLDVERALNIIEEVAYIYKRRHKRPLVLIINNVHSFKDDEDGSDLLELLQQRAEYWATGGFVTMVFNTDDYYVYERMKMDANKMEVIRVHDLEHYEAVRFLKDKRGGHESEELLYNIVSKRIGGRVAHLNLLAEDPTKDINASQIEDTERTWLTNKVGLIPNFEGSEEFESQKYAVAAWKLFRAIVKSPTKSLSLTQGRNIIGNPRYLQQLDHDGIIMVDTENNVKPDSQISCNYFEDI</sequence>
<dbReference type="PANTHER" id="PTHR36168">
    <property type="entry name" value="CHROMOSOME 1, WHOLE GENOME SHOTGUN SEQUENCE"/>
    <property type="match status" value="1"/>
</dbReference>